<reference evidence="7 8" key="1">
    <citation type="submission" date="2015-09" db="EMBL/GenBank/DDBJ databases">
        <title>Draft genome sequence of Alicyclobacillus ferrooxydans DSM 22381.</title>
        <authorList>
            <person name="Hemp J."/>
        </authorList>
    </citation>
    <scope>NUCLEOTIDE SEQUENCE [LARGE SCALE GENOMIC DNA]</scope>
    <source>
        <strain evidence="7 8">TC-34</strain>
    </source>
</reference>
<feature type="transmembrane region" description="Helical" evidence="6">
    <location>
        <begin position="88"/>
        <end position="112"/>
    </location>
</feature>
<evidence type="ECO:0000256" key="6">
    <source>
        <dbReference type="SAM" id="Phobius"/>
    </source>
</evidence>
<dbReference type="OrthoDB" id="9762947at2"/>
<comment type="subcellular location">
    <subcellularLocation>
        <location evidence="1">Cell membrane</location>
        <topology evidence="1">Multi-pass membrane protein</topology>
    </subcellularLocation>
</comment>
<keyword evidence="2" id="KW-1003">Cell membrane</keyword>
<dbReference type="InterPro" id="IPR002293">
    <property type="entry name" value="AA/rel_permease1"/>
</dbReference>
<feature type="transmembrane region" description="Helical" evidence="6">
    <location>
        <begin position="395"/>
        <end position="415"/>
    </location>
</feature>
<dbReference type="Pfam" id="PF13520">
    <property type="entry name" value="AA_permease_2"/>
    <property type="match status" value="1"/>
</dbReference>
<feature type="transmembrane region" description="Helical" evidence="6">
    <location>
        <begin position="332"/>
        <end position="352"/>
    </location>
</feature>
<feature type="transmembrane region" description="Helical" evidence="6">
    <location>
        <begin position="275"/>
        <end position="297"/>
    </location>
</feature>
<dbReference type="PATRIC" id="fig|471514.4.peg.3352"/>
<comment type="caution">
    <text evidence="7">The sequence shown here is derived from an EMBL/GenBank/DDBJ whole genome shotgun (WGS) entry which is preliminary data.</text>
</comment>
<dbReference type="InterPro" id="IPR050367">
    <property type="entry name" value="APC_superfamily"/>
</dbReference>
<feature type="transmembrane region" description="Helical" evidence="6">
    <location>
        <begin position="358"/>
        <end position="383"/>
    </location>
</feature>
<keyword evidence="8" id="KW-1185">Reference proteome</keyword>
<dbReference type="GO" id="GO:0005886">
    <property type="term" value="C:plasma membrane"/>
    <property type="evidence" value="ECO:0007669"/>
    <property type="project" value="UniProtKB-SubCell"/>
</dbReference>
<gene>
    <name evidence="7" type="ORF">AN477_15285</name>
</gene>
<keyword evidence="5 6" id="KW-0472">Membrane</keyword>
<keyword evidence="4 6" id="KW-1133">Transmembrane helix</keyword>
<protein>
    <recommendedName>
        <fullName evidence="9">Amino acid permease/ SLC12A domain-containing protein</fullName>
    </recommendedName>
</protein>
<feature type="transmembrane region" description="Helical" evidence="6">
    <location>
        <begin position="118"/>
        <end position="142"/>
    </location>
</feature>
<feature type="transmembrane region" description="Helical" evidence="6">
    <location>
        <begin position="229"/>
        <end position="255"/>
    </location>
</feature>
<evidence type="ECO:0000256" key="5">
    <source>
        <dbReference type="ARBA" id="ARBA00023136"/>
    </source>
</evidence>
<dbReference type="GO" id="GO:0022857">
    <property type="term" value="F:transmembrane transporter activity"/>
    <property type="evidence" value="ECO:0007669"/>
    <property type="project" value="InterPro"/>
</dbReference>
<feature type="transmembrane region" description="Helical" evidence="6">
    <location>
        <begin position="186"/>
        <end position="208"/>
    </location>
</feature>
<dbReference type="STRING" id="471514.AN477_15285"/>
<dbReference type="AlphaFoldDB" id="A0A0P9CTC1"/>
<dbReference type="PANTHER" id="PTHR42770">
    <property type="entry name" value="AMINO ACID TRANSPORTER-RELATED"/>
    <property type="match status" value="1"/>
</dbReference>
<evidence type="ECO:0000256" key="3">
    <source>
        <dbReference type="ARBA" id="ARBA00022692"/>
    </source>
</evidence>
<keyword evidence="3 6" id="KW-0812">Transmembrane</keyword>
<feature type="transmembrane region" description="Helical" evidence="6">
    <location>
        <begin position="427"/>
        <end position="445"/>
    </location>
</feature>
<evidence type="ECO:0000256" key="1">
    <source>
        <dbReference type="ARBA" id="ARBA00004651"/>
    </source>
</evidence>
<dbReference type="Gene3D" id="1.20.1740.10">
    <property type="entry name" value="Amino acid/polyamine transporter I"/>
    <property type="match status" value="1"/>
</dbReference>
<evidence type="ECO:0008006" key="9">
    <source>
        <dbReference type="Google" id="ProtNLM"/>
    </source>
</evidence>
<organism evidence="7 8">
    <name type="scientific">Alicyclobacillus ferrooxydans</name>
    <dbReference type="NCBI Taxonomy" id="471514"/>
    <lineage>
        <taxon>Bacteria</taxon>
        <taxon>Bacillati</taxon>
        <taxon>Bacillota</taxon>
        <taxon>Bacilli</taxon>
        <taxon>Bacillales</taxon>
        <taxon>Alicyclobacillaceae</taxon>
        <taxon>Alicyclobacillus</taxon>
    </lineage>
</organism>
<name>A0A0P9CTC1_9BACL</name>
<dbReference type="PIRSF" id="PIRSF006060">
    <property type="entry name" value="AA_transporter"/>
    <property type="match status" value="1"/>
</dbReference>
<dbReference type="EMBL" id="LJCO01000068">
    <property type="protein sequence ID" value="KPV42895.1"/>
    <property type="molecule type" value="Genomic_DNA"/>
</dbReference>
<dbReference type="PANTHER" id="PTHR42770:SF7">
    <property type="entry name" value="MEMBRANE PROTEIN"/>
    <property type="match status" value="1"/>
</dbReference>
<evidence type="ECO:0000313" key="7">
    <source>
        <dbReference type="EMBL" id="KPV42895.1"/>
    </source>
</evidence>
<feature type="transmembrane region" description="Helical" evidence="6">
    <location>
        <begin position="49"/>
        <end position="67"/>
    </location>
</feature>
<accession>A0A0P9CTC1</accession>
<evidence type="ECO:0000256" key="2">
    <source>
        <dbReference type="ARBA" id="ARBA00022475"/>
    </source>
</evidence>
<evidence type="ECO:0000256" key="4">
    <source>
        <dbReference type="ARBA" id="ARBA00022989"/>
    </source>
</evidence>
<feature type="transmembrane region" description="Helical" evidence="6">
    <location>
        <begin position="154"/>
        <end position="174"/>
    </location>
</feature>
<dbReference type="RefSeq" id="WP_054970034.1">
    <property type="nucleotide sequence ID" value="NZ_LJCO01000068.1"/>
</dbReference>
<sequence length="467" mass="49350">MAEQKLRKNYLSMIEVLALSVSIVAPTMAMAFNTAPAAGAAGASVPLSFLVGTIAMLLVGVSFFEFSKRIPHSGSVYAYNAQGLGPKTGFVSGWALTATYFCYSAGCAALFGNFANAFLLHFGLHVPEFILVLIGIALVWFFSFRDIRLSTRAALLLEGISIVVVLVLSFVIVGKGGHAGNTGAPFTFGSVGISGVGAGMIFAVLSFAGFEGASTLAEEAKNPRRAVPLAIYGTVIAAGIFYVFVSYAQVVGFGVGNVSKLAGSSAPLDTLASTYIGSAMGTFVDFAALISAFACSLGSANAGSRMLFALGRDGALPKFLSRVHHHHGTPHTAVHTISILTVVLYVIVGLPVGASNFYAYFGTIGTFTLLVAYLLINLAAIRYFRRRKLDGSYSVVRHLIIPIVGFLVLLWPVYGNVYPVPAFPYNLFPYIALVWIIVGIVIINLQSSRDPSLAARIVKDLEVEVGG</sequence>
<evidence type="ECO:0000313" key="8">
    <source>
        <dbReference type="Proteomes" id="UP000050482"/>
    </source>
</evidence>
<dbReference type="Proteomes" id="UP000050482">
    <property type="component" value="Unassembled WGS sequence"/>
</dbReference>
<proteinExistence type="predicted"/>